<dbReference type="GO" id="GO:0004672">
    <property type="term" value="F:protein kinase activity"/>
    <property type="evidence" value="ECO:0007669"/>
    <property type="project" value="InterPro"/>
</dbReference>
<sequence>MALSFFSEVCAPSEFEGMGVCSRCGKANGSCNGNSLLFFGYSGAFRCLVGGFGDIAFVRSDTALLYSMEGPQNQSWSTKSVRGIFVHKGVAEKSMAIQDPVLLCLFFIRFGTVPANVIMVSNTIPNEKKRFVLQTLLKDTWFDDLYAAKNGDNNLLSTSVIYLRLDGSVEPEKRFDIVNAFNSDPTIDVLLLTTHVAGAQAMSTRYTCATSYLDTHVTTAVRGTIGHIAPEYLSTGKSSEKTDVFGYGVMLLELITGQRALDLARLANDDDVMLLDWVKGLLKEKKLEMLVDEDMQGNYINEEVEQLIQVALLCTQGAPLERPKMSDVVRMLEGDGLAERWEEWQKEEVFRQEYNHTRQPNADWIIADSTSNLRPDELSGPR</sequence>
<dbReference type="InterPro" id="IPR001245">
    <property type="entry name" value="Ser-Thr/Tyr_kinase_cat_dom"/>
</dbReference>
<dbReference type="Proteomes" id="UP000306102">
    <property type="component" value="Unassembled WGS sequence"/>
</dbReference>
<dbReference type="STRING" id="542762.A0A4S4DTL4"/>
<organism evidence="7 8">
    <name type="scientific">Camellia sinensis var. sinensis</name>
    <name type="common">China tea</name>
    <dbReference type="NCBI Taxonomy" id="542762"/>
    <lineage>
        <taxon>Eukaryota</taxon>
        <taxon>Viridiplantae</taxon>
        <taxon>Streptophyta</taxon>
        <taxon>Embryophyta</taxon>
        <taxon>Tracheophyta</taxon>
        <taxon>Spermatophyta</taxon>
        <taxon>Magnoliopsida</taxon>
        <taxon>eudicotyledons</taxon>
        <taxon>Gunneridae</taxon>
        <taxon>Pentapetalae</taxon>
        <taxon>asterids</taxon>
        <taxon>Ericales</taxon>
        <taxon>Theaceae</taxon>
        <taxon>Camellia</taxon>
    </lineage>
</organism>
<dbReference type="EMBL" id="SDRB02010408">
    <property type="protein sequence ID" value="THG06603.1"/>
    <property type="molecule type" value="Genomic_DNA"/>
</dbReference>
<evidence type="ECO:0000259" key="5">
    <source>
        <dbReference type="Pfam" id="PF00405"/>
    </source>
</evidence>
<dbReference type="SUPFAM" id="SSF53850">
    <property type="entry name" value="Periplasmic binding protein-like II"/>
    <property type="match status" value="1"/>
</dbReference>
<name>A0A4S4DTL4_CAMSN</name>
<keyword evidence="1" id="KW-0808">Transferase</keyword>
<evidence type="ECO:0000256" key="2">
    <source>
        <dbReference type="ARBA" id="ARBA00022741"/>
    </source>
</evidence>
<evidence type="ECO:0000313" key="7">
    <source>
        <dbReference type="EMBL" id="THG06603.1"/>
    </source>
</evidence>
<proteinExistence type="predicted"/>
<accession>A0A4S4DTL4</accession>
<dbReference type="SUPFAM" id="SSF56112">
    <property type="entry name" value="Protein kinase-like (PK-like)"/>
    <property type="match status" value="1"/>
</dbReference>
<comment type="caution">
    <text evidence="7">The sequence shown here is derived from an EMBL/GenBank/DDBJ whole genome shotgun (WGS) entry which is preliminary data.</text>
</comment>
<dbReference type="Gene3D" id="3.40.190.10">
    <property type="entry name" value="Periplasmic binding protein-like II"/>
    <property type="match status" value="1"/>
</dbReference>
<dbReference type="InterPro" id="IPR011009">
    <property type="entry name" value="Kinase-like_dom_sf"/>
</dbReference>
<dbReference type="InterPro" id="IPR052059">
    <property type="entry name" value="CR_Ser/Thr_kinase"/>
</dbReference>
<keyword evidence="8" id="KW-1185">Reference proteome</keyword>
<evidence type="ECO:0008006" key="9">
    <source>
        <dbReference type="Google" id="ProtNLM"/>
    </source>
</evidence>
<evidence type="ECO:0000256" key="4">
    <source>
        <dbReference type="ARBA" id="ARBA00022840"/>
    </source>
</evidence>
<evidence type="ECO:0000313" key="8">
    <source>
        <dbReference type="Proteomes" id="UP000306102"/>
    </source>
</evidence>
<dbReference type="InterPro" id="IPR001156">
    <property type="entry name" value="Transferrin-like_dom"/>
</dbReference>
<evidence type="ECO:0000256" key="3">
    <source>
        <dbReference type="ARBA" id="ARBA00022777"/>
    </source>
</evidence>
<keyword evidence="2" id="KW-0547">Nucleotide-binding</keyword>
<dbReference type="Pfam" id="PF00405">
    <property type="entry name" value="Transferrin"/>
    <property type="match status" value="1"/>
</dbReference>
<dbReference type="PANTHER" id="PTHR47973">
    <property type="entry name" value="CYSTEINE-RICH RECEPTOR-LIKE PROTEIN KINASE 3"/>
    <property type="match status" value="1"/>
</dbReference>
<dbReference type="Pfam" id="PF07714">
    <property type="entry name" value="PK_Tyr_Ser-Thr"/>
    <property type="match status" value="1"/>
</dbReference>
<evidence type="ECO:0000259" key="6">
    <source>
        <dbReference type="Pfam" id="PF07714"/>
    </source>
</evidence>
<protein>
    <recommendedName>
        <fullName evidence="9">Protein kinase domain-containing protein</fullName>
    </recommendedName>
</protein>
<feature type="domain" description="Transferrin-like" evidence="5">
    <location>
        <begin position="4"/>
        <end position="64"/>
    </location>
</feature>
<dbReference type="InterPro" id="IPR027417">
    <property type="entry name" value="P-loop_NTPase"/>
</dbReference>
<evidence type="ECO:0000256" key="1">
    <source>
        <dbReference type="ARBA" id="ARBA00022679"/>
    </source>
</evidence>
<keyword evidence="4" id="KW-0067">ATP-binding</keyword>
<dbReference type="AlphaFoldDB" id="A0A4S4DTL4"/>
<dbReference type="GO" id="GO:0005524">
    <property type="term" value="F:ATP binding"/>
    <property type="evidence" value="ECO:0007669"/>
    <property type="project" value="UniProtKB-KW"/>
</dbReference>
<keyword evidence="3" id="KW-0418">Kinase</keyword>
<reference evidence="7 8" key="1">
    <citation type="journal article" date="2018" name="Proc. Natl. Acad. Sci. U.S.A.">
        <title>Draft genome sequence of Camellia sinensis var. sinensis provides insights into the evolution of the tea genome and tea quality.</title>
        <authorList>
            <person name="Wei C."/>
            <person name="Yang H."/>
            <person name="Wang S."/>
            <person name="Zhao J."/>
            <person name="Liu C."/>
            <person name="Gao L."/>
            <person name="Xia E."/>
            <person name="Lu Y."/>
            <person name="Tai Y."/>
            <person name="She G."/>
            <person name="Sun J."/>
            <person name="Cao H."/>
            <person name="Tong W."/>
            <person name="Gao Q."/>
            <person name="Li Y."/>
            <person name="Deng W."/>
            <person name="Jiang X."/>
            <person name="Wang W."/>
            <person name="Chen Q."/>
            <person name="Zhang S."/>
            <person name="Li H."/>
            <person name="Wu J."/>
            <person name="Wang P."/>
            <person name="Li P."/>
            <person name="Shi C."/>
            <person name="Zheng F."/>
            <person name="Jian J."/>
            <person name="Huang B."/>
            <person name="Shan D."/>
            <person name="Shi M."/>
            <person name="Fang C."/>
            <person name="Yue Y."/>
            <person name="Li F."/>
            <person name="Li D."/>
            <person name="Wei S."/>
            <person name="Han B."/>
            <person name="Jiang C."/>
            <person name="Yin Y."/>
            <person name="Xia T."/>
            <person name="Zhang Z."/>
            <person name="Bennetzen J.L."/>
            <person name="Zhao S."/>
            <person name="Wan X."/>
        </authorList>
    </citation>
    <scope>NUCLEOTIDE SEQUENCE [LARGE SCALE GENOMIC DNA]</scope>
    <source>
        <strain evidence="8">cv. Shuchazao</strain>
        <tissue evidence="7">Leaf</tissue>
    </source>
</reference>
<dbReference type="Gene3D" id="1.10.510.10">
    <property type="entry name" value="Transferase(Phosphotransferase) domain 1"/>
    <property type="match status" value="1"/>
</dbReference>
<gene>
    <name evidence="7" type="ORF">TEA_005226</name>
</gene>
<dbReference type="PRINTS" id="PR00422">
    <property type="entry name" value="TRANSFERRIN"/>
</dbReference>
<feature type="domain" description="Serine-threonine/tyrosine-protein kinase catalytic" evidence="6">
    <location>
        <begin position="217"/>
        <end position="332"/>
    </location>
</feature>
<dbReference type="Gene3D" id="3.40.50.300">
    <property type="entry name" value="P-loop containing nucleotide triphosphate hydrolases"/>
    <property type="match status" value="1"/>
</dbReference>